<proteinExistence type="predicted"/>
<feature type="compositionally biased region" description="Basic residues" evidence="1">
    <location>
        <begin position="144"/>
        <end position="153"/>
    </location>
</feature>
<comment type="caution">
    <text evidence="2">The sequence shown here is derived from an EMBL/GenBank/DDBJ whole genome shotgun (WGS) entry which is preliminary data.</text>
</comment>
<accession>A0AAV7V2C5</accession>
<organism evidence="2 3">
    <name type="scientific">Pleurodeles waltl</name>
    <name type="common">Iberian ribbed newt</name>
    <dbReference type="NCBI Taxonomy" id="8319"/>
    <lineage>
        <taxon>Eukaryota</taxon>
        <taxon>Metazoa</taxon>
        <taxon>Chordata</taxon>
        <taxon>Craniata</taxon>
        <taxon>Vertebrata</taxon>
        <taxon>Euteleostomi</taxon>
        <taxon>Amphibia</taxon>
        <taxon>Batrachia</taxon>
        <taxon>Caudata</taxon>
        <taxon>Salamandroidea</taxon>
        <taxon>Salamandridae</taxon>
        <taxon>Pleurodelinae</taxon>
        <taxon>Pleurodeles</taxon>
    </lineage>
</organism>
<feature type="region of interest" description="Disordered" evidence="1">
    <location>
        <begin position="122"/>
        <end position="172"/>
    </location>
</feature>
<protein>
    <submittedName>
        <fullName evidence="2">Uncharacterized protein</fullName>
    </submittedName>
</protein>
<evidence type="ECO:0000313" key="2">
    <source>
        <dbReference type="EMBL" id="KAJ1194926.1"/>
    </source>
</evidence>
<evidence type="ECO:0000256" key="1">
    <source>
        <dbReference type="SAM" id="MobiDB-lite"/>
    </source>
</evidence>
<feature type="compositionally biased region" description="Polar residues" evidence="1">
    <location>
        <begin position="124"/>
        <end position="140"/>
    </location>
</feature>
<reference evidence="2" key="1">
    <citation type="journal article" date="2022" name="bioRxiv">
        <title>Sequencing and chromosome-scale assembly of the giantPleurodeles waltlgenome.</title>
        <authorList>
            <person name="Brown T."/>
            <person name="Elewa A."/>
            <person name="Iarovenko S."/>
            <person name="Subramanian E."/>
            <person name="Araus A.J."/>
            <person name="Petzold A."/>
            <person name="Susuki M."/>
            <person name="Suzuki K.-i.T."/>
            <person name="Hayashi T."/>
            <person name="Toyoda A."/>
            <person name="Oliveira C."/>
            <person name="Osipova E."/>
            <person name="Leigh N.D."/>
            <person name="Simon A."/>
            <person name="Yun M.H."/>
        </authorList>
    </citation>
    <scope>NUCLEOTIDE SEQUENCE</scope>
    <source>
        <strain evidence="2">20211129_DDA</strain>
        <tissue evidence="2">Liver</tissue>
    </source>
</reference>
<name>A0AAV7V2C5_PLEWA</name>
<dbReference type="AlphaFoldDB" id="A0AAV7V2C5"/>
<gene>
    <name evidence="2" type="ORF">NDU88_004211</name>
</gene>
<dbReference type="Proteomes" id="UP001066276">
    <property type="component" value="Chromosome 2_2"/>
</dbReference>
<dbReference type="EMBL" id="JANPWB010000004">
    <property type="protein sequence ID" value="KAJ1194926.1"/>
    <property type="molecule type" value="Genomic_DNA"/>
</dbReference>
<evidence type="ECO:0000313" key="3">
    <source>
        <dbReference type="Proteomes" id="UP001066276"/>
    </source>
</evidence>
<sequence length="172" mass="18811">MVLTKVMCRQDPLQTVMASSLEPKVNKLCSLECSDTQLLINPIGVQQRQLPARLWSPALPTAFPLISVGVGTAGCRVFTRCSSAFRPALLAHRCLVGCDCHQPRRLLGRTHRSTSCRLSGVASADTSVRSTRPDSPTPESLQLRRTHHGRHQRLLGSGSLHAAGNQRLSRNQ</sequence>
<keyword evidence="3" id="KW-1185">Reference proteome</keyword>